<evidence type="ECO:0000313" key="9">
    <source>
        <dbReference type="EMBL" id="XDK39606.1"/>
    </source>
</evidence>
<dbReference type="InterPro" id="IPR001193">
    <property type="entry name" value="MBTPS2"/>
</dbReference>
<comment type="similarity">
    <text evidence="3">Belongs to the peptidase M50B family.</text>
</comment>
<dbReference type="GO" id="GO:0004222">
    <property type="term" value="F:metalloendopeptidase activity"/>
    <property type="evidence" value="ECO:0007669"/>
    <property type="project" value="InterPro"/>
</dbReference>
<dbReference type="GO" id="GO:0005737">
    <property type="term" value="C:cytoplasm"/>
    <property type="evidence" value="ECO:0007669"/>
    <property type="project" value="TreeGrafter"/>
</dbReference>
<evidence type="ECO:0000259" key="8">
    <source>
        <dbReference type="Pfam" id="PF02163"/>
    </source>
</evidence>
<feature type="transmembrane region" description="Helical" evidence="7">
    <location>
        <begin position="144"/>
        <end position="166"/>
    </location>
</feature>
<dbReference type="AlphaFoldDB" id="A0AB39IBT2"/>
<feature type="transmembrane region" description="Helical" evidence="7">
    <location>
        <begin position="245"/>
        <end position="268"/>
    </location>
</feature>
<gene>
    <name evidence="9" type="ORF">AB4Y39_09875</name>
</gene>
<dbReference type="Pfam" id="PF02163">
    <property type="entry name" value="Peptidase_M50"/>
    <property type="match status" value="1"/>
</dbReference>
<accession>A0AB39IBT2</accession>
<feature type="domain" description="Peptidase M50" evidence="8">
    <location>
        <begin position="188"/>
        <end position="286"/>
    </location>
</feature>
<evidence type="ECO:0000256" key="4">
    <source>
        <dbReference type="ARBA" id="ARBA00022692"/>
    </source>
</evidence>
<dbReference type="EMBL" id="CP162607">
    <property type="protein sequence ID" value="XDK39606.1"/>
    <property type="molecule type" value="Genomic_DNA"/>
</dbReference>
<dbReference type="GO" id="GO:0016020">
    <property type="term" value="C:membrane"/>
    <property type="evidence" value="ECO:0007669"/>
    <property type="project" value="InterPro"/>
</dbReference>
<dbReference type="PANTHER" id="PTHR13325:SF3">
    <property type="entry name" value="MEMBRANE-BOUND TRANSCRIPTION FACTOR SITE-2 PROTEASE"/>
    <property type="match status" value="1"/>
</dbReference>
<evidence type="ECO:0000256" key="1">
    <source>
        <dbReference type="ARBA" id="ARBA00001947"/>
    </source>
</evidence>
<proteinExistence type="inferred from homology"/>
<comment type="subcellular location">
    <subcellularLocation>
        <location evidence="2">Endomembrane system</location>
        <topology evidence="2">Multi-pass membrane protein</topology>
    </subcellularLocation>
</comment>
<feature type="transmembrane region" description="Helical" evidence="7">
    <location>
        <begin position="350"/>
        <end position="373"/>
    </location>
</feature>
<feature type="transmembrane region" description="Helical" evidence="7">
    <location>
        <begin position="419"/>
        <end position="436"/>
    </location>
</feature>
<feature type="transmembrane region" description="Helical" evidence="7">
    <location>
        <begin position="172"/>
        <end position="195"/>
    </location>
</feature>
<reference evidence="9" key="1">
    <citation type="submission" date="2024-07" db="EMBL/GenBank/DDBJ databases">
        <title>Identification and characteristics of a novel species of coltsfoot's symbiotic bacteria.</title>
        <authorList>
            <person name="Juszczyk A."/>
            <person name="Jasielczuk I."/>
            <person name="Gurgul A."/>
            <person name="Rogala M."/>
            <person name="Kowalczyk A."/>
            <person name="Szmatola T."/>
            <person name="Kosecka-Strojek M."/>
            <person name="Arent Z."/>
            <person name="Latowski D."/>
        </authorList>
    </citation>
    <scope>NUCLEOTIDE SEQUENCE</scope>
    <source>
        <strain evidence="9">Hg7Tf</strain>
    </source>
</reference>
<dbReference type="InterPro" id="IPR008915">
    <property type="entry name" value="Peptidase_M50"/>
</dbReference>
<evidence type="ECO:0000256" key="3">
    <source>
        <dbReference type="ARBA" id="ARBA00007931"/>
    </source>
</evidence>
<comment type="cofactor">
    <cofactor evidence="1">
        <name>Zn(2+)</name>
        <dbReference type="ChEBI" id="CHEBI:29105"/>
    </cofactor>
</comment>
<dbReference type="RefSeq" id="WP_280043952.1">
    <property type="nucleotide sequence ID" value="NZ_CP162607.1"/>
</dbReference>
<feature type="transmembrane region" description="Helical" evidence="7">
    <location>
        <begin position="274"/>
        <end position="292"/>
    </location>
</feature>
<protein>
    <submittedName>
        <fullName evidence="9">HlyD family efflux transporter periplasmic adaptor subunit</fullName>
    </submittedName>
</protein>
<keyword evidence="4 7" id="KW-0812">Transmembrane</keyword>
<sequence>MANPAELSPPPLRDDLRLLETAPDSNGEPAWVIHDTVLNRFFRIGWLEFECLLRWERTPTEICKAIHAETPLRPDVEQIVEFRQFLENHQLVRPGHEALARLAARSQDNAWLSWRWWLHHYLFFRVPLLRPQQHLQRLAQKLDWLFQPLTGIVMLLLGITGVLLVLQQWDTFTTAVVESFSASGLVSFAIALALAKTLHELGHALVATRLGLRVGHMGIAFVVMWPMLYTDTGESWKLRSSRQRLVIASAGIITELALAGLATLGWALSDPGPLRNALLYLATTSWVLSLALNASPFMRFDGYFILSDLLDFPNLHERSSALARVTLRRVLLGLDEEWPESFPANKRRALVAFAMVTWVYRLVLFLGIAVAVYLLFFKLLGIFLFAVEVAWFIVMPVWRELKYWWSHREGISRKHRQRWWLVAGLVLLLLAVPWRTQVQALGVARAEHQLRVFAPYPARLQALHPAGSVTAGAALVTLDEPDIASRLSSSEASAKSYQARLGGLIADPAGADQAIATRQRLNVQFEEARAARSEIARLTLQAPFSGQWLDLDPSRQPGQWINSREAIGILVDPSRWQVDAYVDQDEVQHLVQGAAVRFYPEGQPTPINGKVLAIGSTRVSQLHHAMLASRFGGPLTVASRGKELLPTPPLFHVLVQLDGAPPALRETRGRLQITGERRSLLGEGFIHVAAVLLRESSF</sequence>
<keyword evidence="6 7" id="KW-0472">Membrane</keyword>
<dbReference type="GO" id="GO:0031293">
    <property type="term" value="P:membrane protein intracellular domain proteolysis"/>
    <property type="evidence" value="ECO:0007669"/>
    <property type="project" value="TreeGrafter"/>
</dbReference>
<dbReference type="PANTHER" id="PTHR13325">
    <property type="entry name" value="PROTEASE M50 MEMBRANE-BOUND TRANSCRIPTION FACTOR SITE 2 PROTEASE"/>
    <property type="match status" value="1"/>
</dbReference>
<evidence type="ECO:0000256" key="6">
    <source>
        <dbReference type="ARBA" id="ARBA00023136"/>
    </source>
</evidence>
<name>A0AB39IBT2_9PSED</name>
<organism evidence="9">
    <name type="scientific">Pseudomonas sp. Hg7Tf</name>
    <dbReference type="NCBI Taxonomy" id="3236988"/>
    <lineage>
        <taxon>Bacteria</taxon>
        <taxon>Pseudomonadati</taxon>
        <taxon>Pseudomonadota</taxon>
        <taxon>Gammaproteobacteria</taxon>
        <taxon>Pseudomonadales</taxon>
        <taxon>Pseudomonadaceae</taxon>
        <taxon>Pseudomonas</taxon>
    </lineage>
</organism>
<evidence type="ECO:0000256" key="7">
    <source>
        <dbReference type="SAM" id="Phobius"/>
    </source>
</evidence>
<dbReference type="GO" id="GO:0012505">
    <property type="term" value="C:endomembrane system"/>
    <property type="evidence" value="ECO:0007669"/>
    <property type="project" value="UniProtKB-SubCell"/>
</dbReference>
<feature type="transmembrane region" description="Helical" evidence="7">
    <location>
        <begin position="379"/>
        <end position="398"/>
    </location>
</feature>
<evidence type="ECO:0000256" key="2">
    <source>
        <dbReference type="ARBA" id="ARBA00004127"/>
    </source>
</evidence>
<keyword evidence="5 7" id="KW-1133">Transmembrane helix</keyword>
<evidence type="ECO:0000256" key="5">
    <source>
        <dbReference type="ARBA" id="ARBA00022989"/>
    </source>
</evidence>